<feature type="transmembrane region" description="Helical" evidence="1">
    <location>
        <begin position="36"/>
        <end position="55"/>
    </location>
</feature>
<evidence type="ECO:0000313" key="2">
    <source>
        <dbReference type="EMBL" id="TDH61236.1"/>
    </source>
</evidence>
<keyword evidence="1" id="KW-1133">Transmembrane helix</keyword>
<keyword evidence="1" id="KW-0472">Membrane</keyword>
<dbReference type="Proteomes" id="UP000295096">
    <property type="component" value="Unassembled WGS sequence"/>
</dbReference>
<keyword evidence="3" id="KW-1185">Reference proteome</keyword>
<keyword evidence="1" id="KW-0812">Transmembrane</keyword>
<name>A0A4R5QE38_9PROT</name>
<sequence>MRRIIYVLSLAFFGALVFLGIPFLLMMVIAVLSVGWVAAFGLVAGTFSLVAGMLLHEPAAFRGALFLLGVGVIAFVILTLTGGAWHTMRARLQRGRPAYRQARPLRISLRQERDASFFDNRRGARR</sequence>
<gene>
    <name evidence="2" type="ORF">E2C06_17860</name>
</gene>
<comment type="caution">
    <text evidence="2">The sequence shown here is derived from an EMBL/GenBank/DDBJ whole genome shotgun (WGS) entry which is preliminary data.</text>
</comment>
<evidence type="ECO:0000313" key="3">
    <source>
        <dbReference type="Proteomes" id="UP000295096"/>
    </source>
</evidence>
<dbReference type="RefSeq" id="WP_133289976.1">
    <property type="nucleotide sequence ID" value="NZ_SMSJ01000024.1"/>
</dbReference>
<accession>A0A4R5QE38</accession>
<dbReference type="EMBL" id="SMSJ01000024">
    <property type="protein sequence ID" value="TDH61236.1"/>
    <property type="molecule type" value="Genomic_DNA"/>
</dbReference>
<organism evidence="2 3">
    <name type="scientific">Dankookia rubra</name>
    <dbReference type="NCBI Taxonomy" id="1442381"/>
    <lineage>
        <taxon>Bacteria</taxon>
        <taxon>Pseudomonadati</taxon>
        <taxon>Pseudomonadota</taxon>
        <taxon>Alphaproteobacteria</taxon>
        <taxon>Acetobacterales</taxon>
        <taxon>Roseomonadaceae</taxon>
        <taxon>Dankookia</taxon>
    </lineage>
</organism>
<proteinExistence type="predicted"/>
<feature type="transmembrane region" description="Helical" evidence="1">
    <location>
        <begin position="64"/>
        <end position="85"/>
    </location>
</feature>
<reference evidence="2 3" key="1">
    <citation type="journal article" date="2016" name="J. Microbiol.">
        <title>Dankookia rubra gen. nov., sp. nov., an alphaproteobacterium isolated from sediment of a shallow stream.</title>
        <authorList>
            <person name="Kim W.H."/>
            <person name="Kim D.H."/>
            <person name="Kang K."/>
            <person name="Ahn T.Y."/>
        </authorList>
    </citation>
    <scope>NUCLEOTIDE SEQUENCE [LARGE SCALE GENOMIC DNA]</scope>
    <source>
        <strain evidence="2 3">JCM30602</strain>
    </source>
</reference>
<evidence type="ECO:0000256" key="1">
    <source>
        <dbReference type="SAM" id="Phobius"/>
    </source>
</evidence>
<dbReference type="AlphaFoldDB" id="A0A4R5QE38"/>
<protein>
    <submittedName>
        <fullName evidence="2">Uncharacterized protein</fullName>
    </submittedName>
</protein>
<feature type="transmembrane region" description="Helical" evidence="1">
    <location>
        <begin position="7"/>
        <end position="30"/>
    </location>
</feature>